<feature type="transmembrane region" description="Helical" evidence="1">
    <location>
        <begin position="59"/>
        <end position="80"/>
    </location>
</feature>
<evidence type="ECO:0000313" key="3">
    <source>
        <dbReference type="Proteomes" id="UP000051820"/>
    </source>
</evidence>
<dbReference type="RefSeq" id="WP_010621829.1">
    <property type="nucleotide sequence ID" value="NZ_AZGF01000009.1"/>
</dbReference>
<accession>A0A0R1W3A5</accession>
<dbReference type="AlphaFoldDB" id="A0A0R1W3A5"/>
<reference evidence="2 3" key="1">
    <citation type="journal article" date="2015" name="Genome Announc.">
        <title>Expanding the biotechnology potential of lactobacilli through comparative genomics of 213 strains and associated genera.</title>
        <authorList>
            <person name="Sun Z."/>
            <person name="Harris H.M."/>
            <person name="McCann A."/>
            <person name="Guo C."/>
            <person name="Argimon S."/>
            <person name="Zhang W."/>
            <person name="Yang X."/>
            <person name="Jeffery I.B."/>
            <person name="Cooney J.C."/>
            <person name="Kagawa T.F."/>
            <person name="Liu W."/>
            <person name="Song Y."/>
            <person name="Salvetti E."/>
            <person name="Wrobel A."/>
            <person name="Rasinkangas P."/>
            <person name="Parkhill J."/>
            <person name="Rea M.C."/>
            <person name="O'Sullivan O."/>
            <person name="Ritari J."/>
            <person name="Douillard F.P."/>
            <person name="Paul Ross R."/>
            <person name="Yang R."/>
            <person name="Briner A.E."/>
            <person name="Felis G.E."/>
            <person name="de Vos W.M."/>
            <person name="Barrangou R."/>
            <person name="Klaenhammer T.R."/>
            <person name="Caufield P.W."/>
            <person name="Cui Y."/>
            <person name="Zhang H."/>
            <person name="O'Toole P.W."/>
        </authorList>
    </citation>
    <scope>NUCLEOTIDE SEQUENCE [LARGE SCALE GENOMIC DNA]</scope>
    <source>
        <strain evidence="2 3">DSM 5007</strain>
    </source>
</reference>
<dbReference type="EMBL" id="AZGF01000009">
    <property type="protein sequence ID" value="KRM12312.1"/>
    <property type="molecule type" value="Genomic_DNA"/>
</dbReference>
<feature type="transmembrane region" description="Helical" evidence="1">
    <location>
        <begin position="120"/>
        <end position="140"/>
    </location>
</feature>
<comment type="caution">
    <text evidence="2">The sequence shown here is derived from an EMBL/GenBank/DDBJ whole genome shotgun (WGS) entry which is preliminary data.</text>
</comment>
<evidence type="ECO:0000313" key="2">
    <source>
        <dbReference type="EMBL" id="KRM12312.1"/>
    </source>
</evidence>
<keyword evidence="1" id="KW-0812">Transmembrane</keyword>
<dbReference type="Proteomes" id="UP000051820">
    <property type="component" value="Unassembled WGS sequence"/>
</dbReference>
<dbReference type="OrthoDB" id="10019888at2"/>
<keyword evidence="3" id="KW-1185">Reference proteome</keyword>
<feature type="transmembrane region" description="Helical" evidence="1">
    <location>
        <begin position="87"/>
        <end position="108"/>
    </location>
</feature>
<keyword evidence="1" id="KW-0472">Membrane</keyword>
<keyword evidence="1" id="KW-1133">Transmembrane helix</keyword>
<gene>
    <name evidence="2" type="ORF">FD16_GL002497</name>
</gene>
<name>A0A0R1W3A5_9LACO</name>
<organism evidence="2 3">
    <name type="scientific">Paucilactobacillus suebicus DSM 5007 = KCTC 3549</name>
    <dbReference type="NCBI Taxonomy" id="1423807"/>
    <lineage>
        <taxon>Bacteria</taxon>
        <taxon>Bacillati</taxon>
        <taxon>Bacillota</taxon>
        <taxon>Bacilli</taxon>
        <taxon>Lactobacillales</taxon>
        <taxon>Lactobacillaceae</taxon>
        <taxon>Paucilactobacillus</taxon>
    </lineage>
</organism>
<proteinExistence type="predicted"/>
<sequence>MVIDSRKNHKLSAIFAGLIFVMLGSLDSMDSTAITTFNRLIYRQLQLFDNRYLLMINKISMTFSSWIFFIIYLVIMLLIISARQKRLLASWMLITSITGMLLLIMFQLGISGSNMADLSAITRFPATHVFLMTLIIYFINIACRSVITSARGIVFLKSISVLVLVITALSEINLHITNGSGVIGALLLSYCWIQAMEQMYVSYFKLE</sequence>
<dbReference type="PATRIC" id="fig|1423807.3.peg.2581"/>
<feature type="transmembrane region" description="Helical" evidence="1">
    <location>
        <begin position="176"/>
        <end position="193"/>
    </location>
</feature>
<dbReference type="STRING" id="1423807.FD16_GL002497"/>
<feature type="transmembrane region" description="Helical" evidence="1">
    <location>
        <begin position="152"/>
        <end position="170"/>
    </location>
</feature>
<evidence type="ECO:0000256" key="1">
    <source>
        <dbReference type="SAM" id="Phobius"/>
    </source>
</evidence>
<protein>
    <submittedName>
        <fullName evidence="2">Uncharacterized protein</fullName>
    </submittedName>
</protein>